<dbReference type="InterPro" id="IPR035500">
    <property type="entry name" value="NHR-like_dom_sf"/>
</dbReference>
<comment type="caution">
    <text evidence="5">The sequence shown here is derived from an EMBL/GenBank/DDBJ whole genome shotgun (WGS) entry which is preliminary data.</text>
</comment>
<dbReference type="PANTHER" id="PTHR24083">
    <property type="entry name" value="NUCLEAR HORMONE RECEPTOR"/>
    <property type="match status" value="1"/>
</dbReference>
<dbReference type="Gene3D" id="1.10.565.10">
    <property type="entry name" value="Retinoid X Receptor"/>
    <property type="match status" value="1"/>
</dbReference>
<organism evidence="5 6">
    <name type="scientific">Heterodera trifolii</name>
    <dbReference type="NCBI Taxonomy" id="157864"/>
    <lineage>
        <taxon>Eukaryota</taxon>
        <taxon>Metazoa</taxon>
        <taxon>Ecdysozoa</taxon>
        <taxon>Nematoda</taxon>
        <taxon>Chromadorea</taxon>
        <taxon>Rhabditida</taxon>
        <taxon>Tylenchina</taxon>
        <taxon>Tylenchomorpha</taxon>
        <taxon>Tylenchoidea</taxon>
        <taxon>Heteroderidae</taxon>
        <taxon>Heteroderinae</taxon>
        <taxon>Heterodera</taxon>
    </lineage>
</organism>
<evidence type="ECO:0000259" key="4">
    <source>
        <dbReference type="PROSITE" id="PS51843"/>
    </source>
</evidence>
<gene>
    <name evidence="5" type="ORF">niasHT_033417</name>
</gene>
<evidence type="ECO:0000313" key="6">
    <source>
        <dbReference type="Proteomes" id="UP001620626"/>
    </source>
</evidence>
<evidence type="ECO:0000256" key="3">
    <source>
        <dbReference type="ARBA" id="ARBA00023170"/>
    </source>
</evidence>
<dbReference type="Proteomes" id="UP001620626">
    <property type="component" value="Unassembled WGS sequence"/>
</dbReference>
<dbReference type="SMART" id="SM00430">
    <property type="entry name" value="HOLI"/>
    <property type="match status" value="1"/>
</dbReference>
<keyword evidence="2" id="KW-0804">Transcription</keyword>
<dbReference type="InterPro" id="IPR050274">
    <property type="entry name" value="Nuclear_hormone_rcpt_NR2"/>
</dbReference>
<evidence type="ECO:0000256" key="2">
    <source>
        <dbReference type="ARBA" id="ARBA00023163"/>
    </source>
</evidence>
<proteinExistence type="predicted"/>
<sequence length="385" mass="44470">MDPTLLEIEKTPALHCFIQWIYQRRLFLLQQKTKCENDDTDTQIALDYAENYEPSSSSSSSSSSPIIHDVSYEKHQPFTWPPREIASKLYDKSVAIRHTIRLMHSVEQQIREFISIRREFYDGFFEKFSTLNDFLKNAESIVANPDKYTKAVGPHPSPHQIYMHVAKHGNFSGKYNLLLFEIVSVIDLCRTMPHFKCLEPNDQSIIMHFVAIPLIELNERFYSSKVNSPIVTSIPNNSFSPLFLYYNNPRYYGDKTVKTLADSLYVKSMVPFNKLKLSDEEFLLLRALILSNSAITGLSPAGRRTLQQWSDHYADLLMSHLRINHGNLTAAQRFAELVHLLEAVLFSTKKHHEFLTYLAMVTEQDRFHAAFPPIFVPMLLHGKHG</sequence>
<dbReference type="EMBL" id="JBICBT010001390">
    <property type="protein sequence ID" value="KAL3069840.1"/>
    <property type="molecule type" value="Genomic_DNA"/>
</dbReference>
<dbReference type="PROSITE" id="PS51843">
    <property type="entry name" value="NR_LBD"/>
    <property type="match status" value="1"/>
</dbReference>
<accession>A0ABD2HYE3</accession>
<keyword evidence="3" id="KW-0675">Receptor</keyword>
<reference evidence="5 6" key="1">
    <citation type="submission" date="2024-10" db="EMBL/GenBank/DDBJ databases">
        <authorList>
            <person name="Kim D."/>
        </authorList>
    </citation>
    <scope>NUCLEOTIDE SEQUENCE [LARGE SCALE GENOMIC DNA]</scope>
    <source>
        <strain evidence="5">BH-2024</strain>
    </source>
</reference>
<name>A0ABD2HYE3_9BILA</name>
<dbReference type="InterPro" id="IPR000536">
    <property type="entry name" value="Nucl_hrmn_rcpt_lig-bd"/>
</dbReference>
<evidence type="ECO:0000313" key="5">
    <source>
        <dbReference type="EMBL" id="KAL3069840.1"/>
    </source>
</evidence>
<dbReference type="Pfam" id="PF00104">
    <property type="entry name" value="Hormone_recep"/>
    <property type="match status" value="1"/>
</dbReference>
<keyword evidence="1" id="KW-0805">Transcription regulation</keyword>
<evidence type="ECO:0000256" key="1">
    <source>
        <dbReference type="ARBA" id="ARBA00023015"/>
    </source>
</evidence>
<dbReference type="SUPFAM" id="SSF48508">
    <property type="entry name" value="Nuclear receptor ligand-binding domain"/>
    <property type="match status" value="1"/>
</dbReference>
<dbReference type="AlphaFoldDB" id="A0ABD2HYE3"/>
<feature type="domain" description="NR LBD" evidence="4">
    <location>
        <begin position="137"/>
        <end position="377"/>
    </location>
</feature>
<keyword evidence="6" id="KW-1185">Reference proteome</keyword>
<protein>
    <recommendedName>
        <fullName evidence="4">NR LBD domain-containing protein</fullName>
    </recommendedName>
</protein>